<dbReference type="Gene3D" id="3.10.350.10">
    <property type="entry name" value="LysM domain"/>
    <property type="match status" value="1"/>
</dbReference>
<reference evidence="3 4" key="1">
    <citation type="journal article" date="2015" name="Int. J. Syst. Evol. Microbiol.">
        <title>Rhizobium anhuiense sp. nov., isolated from effective nodules of Vicia faba and Pisum sativum.</title>
        <authorList>
            <person name="Zhang Y.J."/>
            <person name="Zheng W.T."/>
            <person name="Everall I."/>
            <person name="Young J.P."/>
            <person name="Zhang X.X."/>
            <person name="Tian C.F."/>
            <person name="Sui X.H."/>
            <person name="Wang E.T."/>
            <person name="Chen W.X."/>
        </authorList>
    </citation>
    <scope>NUCLEOTIDE SEQUENCE [LARGE SCALE GENOMIC DNA]</scope>
    <source>
        <strain evidence="3 4">CCBAU 23252</strain>
    </source>
</reference>
<organism evidence="3 4">
    <name type="scientific">Rhizobium anhuiense</name>
    <dbReference type="NCBI Taxonomy" id="1184720"/>
    <lineage>
        <taxon>Bacteria</taxon>
        <taxon>Pseudomonadati</taxon>
        <taxon>Pseudomonadota</taxon>
        <taxon>Alphaproteobacteria</taxon>
        <taxon>Hyphomicrobiales</taxon>
        <taxon>Rhizobiaceae</taxon>
        <taxon>Rhizobium/Agrobacterium group</taxon>
        <taxon>Rhizobium</taxon>
    </lineage>
</organism>
<protein>
    <submittedName>
        <fullName evidence="3">LysM peptidoglycan-binding domain-containing protein</fullName>
    </submittedName>
</protein>
<dbReference type="SMART" id="SM00701">
    <property type="entry name" value="PGRP"/>
    <property type="match status" value="1"/>
</dbReference>
<dbReference type="SMART" id="SM00644">
    <property type="entry name" value="Ami_2"/>
    <property type="match status" value="1"/>
</dbReference>
<dbReference type="Pfam" id="PF01510">
    <property type="entry name" value="Amidase_2"/>
    <property type="match status" value="1"/>
</dbReference>
<evidence type="ECO:0000313" key="3">
    <source>
        <dbReference type="EMBL" id="RUL98556.1"/>
    </source>
</evidence>
<dbReference type="InterPro" id="IPR036779">
    <property type="entry name" value="LysM_dom_sf"/>
</dbReference>
<dbReference type="EMBL" id="RIBW01000013">
    <property type="protein sequence ID" value="RUL98556.1"/>
    <property type="molecule type" value="Genomic_DNA"/>
</dbReference>
<evidence type="ECO:0000259" key="2">
    <source>
        <dbReference type="PROSITE" id="PS51782"/>
    </source>
</evidence>
<evidence type="ECO:0000256" key="1">
    <source>
        <dbReference type="ARBA" id="ARBA00007553"/>
    </source>
</evidence>
<dbReference type="SUPFAM" id="SSF54106">
    <property type="entry name" value="LysM domain"/>
    <property type="match status" value="1"/>
</dbReference>
<comment type="caution">
    <text evidence="3">The sequence shown here is derived from an EMBL/GenBank/DDBJ whole genome shotgun (WGS) entry which is preliminary data.</text>
</comment>
<dbReference type="Pfam" id="PF01476">
    <property type="entry name" value="LysM"/>
    <property type="match status" value="1"/>
</dbReference>
<dbReference type="Proteomes" id="UP000273611">
    <property type="component" value="Unassembled WGS sequence"/>
</dbReference>
<dbReference type="SMART" id="SM00257">
    <property type="entry name" value="LysM"/>
    <property type="match status" value="1"/>
</dbReference>
<name>A0A432NGL3_9HYPH</name>
<proteinExistence type="inferred from homology"/>
<dbReference type="PROSITE" id="PS51782">
    <property type="entry name" value="LYSM"/>
    <property type="match status" value="1"/>
</dbReference>
<dbReference type="InterPro" id="IPR006619">
    <property type="entry name" value="PGRP_domain_met/bac"/>
</dbReference>
<dbReference type="Gene3D" id="3.40.80.10">
    <property type="entry name" value="Peptidoglycan recognition protein-like"/>
    <property type="match status" value="1"/>
</dbReference>
<dbReference type="CDD" id="cd06583">
    <property type="entry name" value="PGRP"/>
    <property type="match status" value="1"/>
</dbReference>
<feature type="domain" description="LysM" evidence="2">
    <location>
        <begin position="159"/>
        <end position="204"/>
    </location>
</feature>
<dbReference type="InterPro" id="IPR036505">
    <property type="entry name" value="Amidase/PGRP_sf"/>
</dbReference>
<accession>A0A432NGL3</accession>
<evidence type="ECO:0000313" key="4">
    <source>
        <dbReference type="Proteomes" id="UP000273611"/>
    </source>
</evidence>
<dbReference type="CDD" id="cd00118">
    <property type="entry name" value="LysM"/>
    <property type="match status" value="1"/>
</dbReference>
<dbReference type="AlphaFoldDB" id="A0A432NGL3"/>
<dbReference type="SUPFAM" id="SSF55846">
    <property type="entry name" value="N-acetylmuramoyl-L-alanine amidase-like"/>
    <property type="match status" value="1"/>
</dbReference>
<gene>
    <name evidence="3" type="ORF">EEQ99_24085</name>
</gene>
<dbReference type="PANTHER" id="PTHR11022">
    <property type="entry name" value="PEPTIDOGLYCAN RECOGNITION PROTEIN"/>
    <property type="match status" value="1"/>
</dbReference>
<dbReference type="GO" id="GO:0009253">
    <property type="term" value="P:peptidoglycan catabolic process"/>
    <property type="evidence" value="ECO:0007669"/>
    <property type="project" value="InterPro"/>
</dbReference>
<dbReference type="InterPro" id="IPR002502">
    <property type="entry name" value="Amidase_domain"/>
</dbReference>
<dbReference type="RefSeq" id="WP_127431178.1">
    <property type="nucleotide sequence ID" value="NZ_BMFI01000012.1"/>
</dbReference>
<dbReference type="GO" id="GO:0008270">
    <property type="term" value="F:zinc ion binding"/>
    <property type="evidence" value="ECO:0007669"/>
    <property type="project" value="InterPro"/>
</dbReference>
<dbReference type="GO" id="GO:0008745">
    <property type="term" value="F:N-acetylmuramoyl-L-alanine amidase activity"/>
    <property type="evidence" value="ECO:0007669"/>
    <property type="project" value="InterPro"/>
</dbReference>
<comment type="similarity">
    <text evidence="1">Belongs to the N-acetylmuramoyl-L-alanine amidase 2 family.</text>
</comment>
<sequence length="206" mass="22784">MSSMFTPRKVTSYLVVHCSATQPKMDIGAKEIRQWHREKGWIDIGYHFVIRRDGTVELGRPENVVGAHVENHNSNSIGICLVGGVDANMKAQNNFTPAQFATLAIKLRELKTKYPGITIQGHRDFPGVKKDCPSFDVRKWINETGVFDTSHVPAEPDARAVEITSATPTIFSLAKKYGTTVEAILKVNPHVNPAKLKVGQVIRLPG</sequence>
<dbReference type="PANTHER" id="PTHR11022:SF41">
    <property type="entry name" value="PEPTIDOGLYCAN-RECOGNITION PROTEIN LC-RELATED"/>
    <property type="match status" value="1"/>
</dbReference>
<dbReference type="InterPro" id="IPR018392">
    <property type="entry name" value="LysM"/>
</dbReference>
<dbReference type="InterPro" id="IPR015510">
    <property type="entry name" value="PGRP"/>
</dbReference>